<name>A0A0W0YZY0_LEGSP</name>
<evidence type="ECO:0000313" key="3">
    <source>
        <dbReference type="Proteomes" id="UP000054877"/>
    </source>
</evidence>
<feature type="signal peptide" evidence="1">
    <location>
        <begin position="1"/>
        <end position="24"/>
    </location>
</feature>
<gene>
    <name evidence="2" type="ORF">Lspi_1920</name>
</gene>
<dbReference type="STRING" id="452.Lspi_1920"/>
<keyword evidence="3" id="KW-1185">Reference proteome</keyword>
<dbReference type="EMBL" id="LNYX01000030">
    <property type="protein sequence ID" value="KTD62070.1"/>
    <property type="molecule type" value="Genomic_DNA"/>
</dbReference>
<organism evidence="2 3">
    <name type="scientific">Legionella spiritensis</name>
    <dbReference type="NCBI Taxonomy" id="452"/>
    <lineage>
        <taxon>Bacteria</taxon>
        <taxon>Pseudomonadati</taxon>
        <taxon>Pseudomonadota</taxon>
        <taxon>Gammaproteobacteria</taxon>
        <taxon>Legionellales</taxon>
        <taxon>Legionellaceae</taxon>
        <taxon>Legionella</taxon>
    </lineage>
</organism>
<dbReference type="OrthoDB" id="9787204at2"/>
<proteinExistence type="predicted"/>
<reference evidence="2 3" key="1">
    <citation type="submission" date="2015-11" db="EMBL/GenBank/DDBJ databases">
        <title>Genomic analysis of 38 Legionella species identifies large and diverse effector repertoires.</title>
        <authorList>
            <person name="Burstein D."/>
            <person name="Amaro F."/>
            <person name="Zusman T."/>
            <person name="Lifshitz Z."/>
            <person name="Cohen O."/>
            <person name="Gilbert J.A."/>
            <person name="Pupko T."/>
            <person name="Shuman H.A."/>
            <person name="Segal G."/>
        </authorList>
    </citation>
    <scope>NUCLEOTIDE SEQUENCE [LARGE SCALE GENOMIC DNA]</scope>
    <source>
        <strain evidence="2 3">Mt.St.Helens-9</strain>
    </source>
</reference>
<dbReference type="PATRIC" id="fig|452.5.peg.2108"/>
<accession>A0A0W0YZY0</accession>
<dbReference type="RefSeq" id="WP_058483840.1">
    <property type="nucleotide sequence ID" value="NZ_CAAAII010000008.1"/>
</dbReference>
<feature type="chain" id="PRO_5006918126" evidence="1">
    <location>
        <begin position="25"/>
        <end position="144"/>
    </location>
</feature>
<keyword evidence="2" id="KW-0812">Transmembrane</keyword>
<keyword evidence="2" id="KW-0472">Membrane</keyword>
<protein>
    <submittedName>
        <fullName evidence="2">Transmembrane protein</fullName>
    </submittedName>
</protein>
<dbReference type="Proteomes" id="UP000054877">
    <property type="component" value="Unassembled WGS sequence"/>
</dbReference>
<evidence type="ECO:0000256" key="1">
    <source>
        <dbReference type="SAM" id="SignalP"/>
    </source>
</evidence>
<evidence type="ECO:0000313" key="2">
    <source>
        <dbReference type="EMBL" id="KTD62070.1"/>
    </source>
</evidence>
<comment type="caution">
    <text evidence="2">The sequence shown here is derived from an EMBL/GenBank/DDBJ whole genome shotgun (WGS) entry which is preliminary data.</text>
</comment>
<sequence length="144" mass="15427">MKKYHIVLCSVFLFGFMGVLPLNAAGEKAVLEISVQSGKKGFYKPCSGTLEPCTVTIFKFGSEILLVTNKSTSVVAKNIMATLPSGWIDISQDASACTMLAPGSTCTLTFTSSDDVLHSAELVPVKGTNTVTAYVYIQVTDDFR</sequence>
<dbReference type="AlphaFoldDB" id="A0A0W0YZY0"/>
<keyword evidence="1" id="KW-0732">Signal</keyword>